<name>A0A7W7YAT9_9BACT</name>
<proteinExistence type="predicted"/>
<dbReference type="InterPro" id="IPR035093">
    <property type="entry name" value="RelE/ParE_toxin_dom_sf"/>
</dbReference>
<dbReference type="RefSeq" id="WP_184339595.1">
    <property type="nucleotide sequence ID" value="NZ_JACHIG010000004.1"/>
</dbReference>
<reference evidence="2 3" key="1">
    <citation type="submission" date="2020-08" db="EMBL/GenBank/DDBJ databases">
        <title>Genomic Encyclopedia of Type Strains, Phase IV (KMG-IV): sequencing the most valuable type-strain genomes for metagenomic binning, comparative biology and taxonomic classification.</title>
        <authorList>
            <person name="Goeker M."/>
        </authorList>
    </citation>
    <scope>NUCLEOTIDE SEQUENCE [LARGE SCALE GENOMIC DNA]</scope>
    <source>
        <strain evidence="2 3">DSM 12252</strain>
    </source>
</reference>
<dbReference type="AlphaFoldDB" id="A0A7W7YAT9"/>
<evidence type="ECO:0000313" key="2">
    <source>
        <dbReference type="EMBL" id="MBB5032679.1"/>
    </source>
</evidence>
<gene>
    <name evidence="2" type="ORF">HNQ65_002261</name>
</gene>
<dbReference type="Pfam" id="PF05016">
    <property type="entry name" value="ParE_toxin"/>
    <property type="match status" value="1"/>
</dbReference>
<accession>A0A7W7YAT9</accession>
<keyword evidence="1" id="KW-1277">Toxin-antitoxin system</keyword>
<keyword evidence="3" id="KW-1185">Reference proteome</keyword>
<dbReference type="EMBL" id="JACHIG010000004">
    <property type="protein sequence ID" value="MBB5032679.1"/>
    <property type="molecule type" value="Genomic_DNA"/>
</dbReference>
<organism evidence="2 3">
    <name type="scientific">Prosthecobacter vanneervenii</name>
    <dbReference type="NCBI Taxonomy" id="48466"/>
    <lineage>
        <taxon>Bacteria</taxon>
        <taxon>Pseudomonadati</taxon>
        <taxon>Verrucomicrobiota</taxon>
        <taxon>Verrucomicrobiia</taxon>
        <taxon>Verrucomicrobiales</taxon>
        <taxon>Verrucomicrobiaceae</taxon>
        <taxon>Prosthecobacter</taxon>
    </lineage>
</organism>
<evidence type="ECO:0000313" key="3">
    <source>
        <dbReference type="Proteomes" id="UP000590740"/>
    </source>
</evidence>
<evidence type="ECO:0000256" key="1">
    <source>
        <dbReference type="ARBA" id="ARBA00022649"/>
    </source>
</evidence>
<protein>
    <submittedName>
        <fullName evidence="2">Plasmid stabilization system protein ParE</fullName>
    </submittedName>
</protein>
<dbReference type="Gene3D" id="3.30.2310.20">
    <property type="entry name" value="RelE-like"/>
    <property type="match status" value="1"/>
</dbReference>
<dbReference type="InterPro" id="IPR007712">
    <property type="entry name" value="RelE/ParE_toxin"/>
</dbReference>
<dbReference type="Proteomes" id="UP000590740">
    <property type="component" value="Unassembled WGS sequence"/>
</dbReference>
<sequence length="103" mass="11825">MAHDIVWTAGAEADLLRLYEQVGDHDLAIKVLREPLKRVLSLLAEHPVLGAKVHGTQRIRRLLTGPGKRFGIFYVVEARRIMIHVLIDMRQDPELLRLRLTDL</sequence>
<comment type="caution">
    <text evidence="2">The sequence shown here is derived from an EMBL/GenBank/DDBJ whole genome shotgun (WGS) entry which is preliminary data.</text>
</comment>